<sequence length="113" mass="13529">MYFFIYIIINILIFILMLSILTLIHNMTNKNKEKNTNFECGFNNLSSSNNPFSIKFFKIILIFLLFDIEIIIMLPMPLFEYHEILSFMILMLILIIITFGLLFEWYEGSLNWV</sequence>
<dbReference type="GO" id="GO:0030964">
    <property type="term" value="C:NADH dehydrogenase complex"/>
    <property type="evidence" value="ECO:0007669"/>
    <property type="project" value="TreeGrafter"/>
</dbReference>
<evidence type="ECO:0000256" key="8">
    <source>
        <dbReference type="ARBA" id="ARBA00049551"/>
    </source>
</evidence>
<evidence type="ECO:0000313" key="10">
    <source>
        <dbReference type="EMBL" id="QCX29666.1"/>
    </source>
</evidence>
<feature type="transmembrane region" description="Helical" evidence="9">
    <location>
        <begin position="84"/>
        <end position="106"/>
    </location>
</feature>
<evidence type="ECO:0000256" key="9">
    <source>
        <dbReference type="RuleBase" id="RU003640"/>
    </source>
</evidence>
<geneLocation type="mitochondrion" evidence="10"/>
<evidence type="ECO:0000256" key="6">
    <source>
        <dbReference type="ARBA" id="ARBA00022989"/>
    </source>
</evidence>
<feature type="transmembrane region" description="Helical" evidence="9">
    <location>
        <begin position="6"/>
        <end position="24"/>
    </location>
</feature>
<comment type="subcellular location">
    <subcellularLocation>
        <location evidence="1">Membrane</location>
    </subcellularLocation>
    <subcellularLocation>
        <location evidence="9">Mitochondrion membrane</location>
        <topology evidence="9">Multi-pass membrane protein</topology>
    </subcellularLocation>
</comment>
<keyword evidence="9" id="KW-0520">NAD</keyword>
<dbReference type="InterPro" id="IPR038430">
    <property type="entry name" value="NDAH_ubi_oxred_su3_sf"/>
</dbReference>
<keyword evidence="7 9" id="KW-0472">Membrane</keyword>
<evidence type="ECO:0000256" key="1">
    <source>
        <dbReference type="ARBA" id="ARBA00004370"/>
    </source>
</evidence>
<dbReference type="Pfam" id="PF00507">
    <property type="entry name" value="Oxidored_q4"/>
    <property type="match status" value="1"/>
</dbReference>
<evidence type="ECO:0000256" key="5">
    <source>
        <dbReference type="ARBA" id="ARBA00022692"/>
    </source>
</evidence>
<evidence type="ECO:0000256" key="3">
    <source>
        <dbReference type="ARBA" id="ARBA00021007"/>
    </source>
</evidence>
<organism evidence="10">
    <name type="scientific">Blattisocius keegani</name>
    <dbReference type="NCBI Taxonomy" id="2337216"/>
    <lineage>
        <taxon>Eukaryota</taxon>
        <taxon>Metazoa</taxon>
        <taxon>Ecdysozoa</taxon>
        <taxon>Arthropoda</taxon>
        <taxon>Chelicerata</taxon>
        <taxon>Arachnida</taxon>
        <taxon>Acari</taxon>
        <taxon>Parasitiformes</taxon>
        <taxon>Mesostigmata</taxon>
        <taxon>Gamasina</taxon>
        <taxon>Phytoseioidea</taxon>
        <taxon>Blattisociidae</taxon>
        <taxon>Blattisocius</taxon>
    </lineage>
</organism>
<keyword evidence="9" id="KW-0249">Electron transport</keyword>
<comment type="similarity">
    <text evidence="2 9">Belongs to the complex I subunit 3 family.</text>
</comment>
<keyword evidence="9" id="KW-1278">Translocase</keyword>
<dbReference type="PANTHER" id="PTHR11058:SF9">
    <property type="entry name" value="NADH-UBIQUINONE OXIDOREDUCTASE CHAIN 3"/>
    <property type="match status" value="1"/>
</dbReference>
<keyword evidence="9" id="KW-0679">Respiratory chain</keyword>
<dbReference type="AlphaFoldDB" id="A0A4Y5QDM2"/>
<dbReference type="InterPro" id="IPR000440">
    <property type="entry name" value="NADH_UbQ/plastoQ_OxRdtase_su3"/>
</dbReference>
<reference evidence="10" key="1">
    <citation type="journal article" date="2019" name="Int. J. Acarology">
        <title>The complete mitochondrial genome of Blattisocius keegani Fox (Acari: Mesostigmata) and the related phylogenetic analyses.</title>
        <authorList>
            <person name="Wu L."/>
            <person name="Cheng S."/>
            <person name="Guo L."/>
            <person name="Mo W."/>
            <person name="Xia B."/>
            <person name="Zou Z."/>
        </authorList>
    </citation>
    <scope>NUCLEOTIDE SEQUENCE</scope>
</reference>
<gene>
    <name evidence="10" type="primary">ND3</name>
</gene>
<keyword evidence="9 10" id="KW-0496">Mitochondrion</keyword>
<keyword evidence="4 9" id="KW-0813">Transport</keyword>
<dbReference type="Gene3D" id="1.20.58.1610">
    <property type="entry name" value="NADH:ubiquinone/plastoquinone oxidoreductase, chain 3"/>
    <property type="match status" value="1"/>
</dbReference>
<evidence type="ECO:0000256" key="4">
    <source>
        <dbReference type="ARBA" id="ARBA00022448"/>
    </source>
</evidence>
<name>A0A4Y5QDM2_9ACAR</name>
<dbReference type="EMBL" id="MH120211">
    <property type="protein sequence ID" value="QCX29666.1"/>
    <property type="molecule type" value="Genomic_DNA"/>
</dbReference>
<accession>A0A4Y5QDM2</accession>
<keyword evidence="9" id="KW-0830">Ubiquinone</keyword>
<protein>
    <recommendedName>
        <fullName evidence="3 9">NADH-ubiquinone oxidoreductase chain 3</fullName>
        <ecNumber evidence="9">7.1.1.2</ecNumber>
    </recommendedName>
</protein>
<dbReference type="PANTHER" id="PTHR11058">
    <property type="entry name" value="NADH-UBIQUINONE OXIDOREDUCTASE CHAIN 3"/>
    <property type="match status" value="1"/>
</dbReference>
<feature type="transmembrane region" description="Helical" evidence="9">
    <location>
        <begin position="56"/>
        <end position="78"/>
    </location>
</feature>
<dbReference type="GO" id="GO:0008137">
    <property type="term" value="F:NADH dehydrogenase (ubiquinone) activity"/>
    <property type="evidence" value="ECO:0007669"/>
    <property type="project" value="UniProtKB-UniRule"/>
</dbReference>
<keyword evidence="5 9" id="KW-0812">Transmembrane</keyword>
<comment type="function">
    <text evidence="9">Core subunit of the mitochondrial membrane respiratory chain NADH dehydrogenase (Complex I) which catalyzes electron transfer from NADH through the respiratory chain, using ubiquinone as an electron acceptor. Essential for the catalytic activity of complex I.</text>
</comment>
<comment type="catalytic activity">
    <reaction evidence="8 9">
        <text>a ubiquinone + NADH + 5 H(+)(in) = a ubiquinol + NAD(+) + 4 H(+)(out)</text>
        <dbReference type="Rhea" id="RHEA:29091"/>
        <dbReference type="Rhea" id="RHEA-COMP:9565"/>
        <dbReference type="Rhea" id="RHEA-COMP:9566"/>
        <dbReference type="ChEBI" id="CHEBI:15378"/>
        <dbReference type="ChEBI" id="CHEBI:16389"/>
        <dbReference type="ChEBI" id="CHEBI:17976"/>
        <dbReference type="ChEBI" id="CHEBI:57540"/>
        <dbReference type="ChEBI" id="CHEBI:57945"/>
        <dbReference type="EC" id="7.1.1.2"/>
    </reaction>
</comment>
<evidence type="ECO:0000256" key="2">
    <source>
        <dbReference type="ARBA" id="ARBA00008472"/>
    </source>
</evidence>
<dbReference type="GO" id="GO:0031966">
    <property type="term" value="C:mitochondrial membrane"/>
    <property type="evidence" value="ECO:0007669"/>
    <property type="project" value="UniProtKB-SubCell"/>
</dbReference>
<keyword evidence="6 9" id="KW-1133">Transmembrane helix</keyword>
<proteinExistence type="inferred from homology"/>
<evidence type="ECO:0000256" key="7">
    <source>
        <dbReference type="ARBA" id="ARBA00023136"/>
    </source>
</evidence>
<dbReference type="EC" id="7.1.1.2" evidence="9"/>